<keyword evidence="1" id="KW-0812">Transmembrane</keyword>
<proteinExistence type="predicted"/>
<dbReference type="Proteomes" id="UP001055104">
    <property type="component" value="Unassembled WGS sequence"/>
</dbReference>
<gene>
    <name evidence="2" type="ORF">CE91St7_36210</name>
</gene>
<keyword evidence="1" id="KW-0472">Membrane</keyword>
<reference evidence="2" key="1">
    <citation type="submission" date="2022-01" db="EMBL/GenBank/DDBJ databases">
        <title>Novel bile acid biosynthetic pathways are enriched in the microbiome of centenarians.</title>
        <authorList>
            <person name="Sato Y."/>
            <person name="Atarashi K."/>
            <person name="Plichta R.D."/>
            <person name="Arai Y."/>
            <person name="Sasajima S."/>
            <person name="Kearney M.S."/>
            <person name="Suda W."/>
            <person name="Takeshita K."/>
            <person name="Sasaki T."/>
            <person name="Okamoto S."/>
            <person name="Skelly N.A."/>
            <person name="Okamura Y."/>
            <person name="Vlamakis H."/>
            <person name="Li Y."/>
            <person name="Tanoue T."/>
            <person name="Takei H."/>
            <person name="Nittono H."/>
            <person name="Narushima S."/>
            <person name="Irie J."/>
            <person name="Itoh H."/>
            <person name="Moriya K."/>
            <person name="Sugiura Y."/>
            <person name="Suematsu M."/>
            <person name="Moritoki N."/>
            <person name="Shibata S."/>
            <person name="Littman R.D."/>
            <person name="Fischbach A.M."/>
            <person name="Uwamino Y."/>
            <person name="Inoue T."/>
            <person name="Honda A."/>
            <person name="Hattori M."/>
            <person name="Murai T."/>
            <person name="Xavier J.R."/>
            <person name="Hirose N."/>
            <person name="Honda K."/>
        </authorList>
    </citation>
    <scope>NUCLEOTIDE SEQUENCE</scope>
    <source>
        <strain evidence="2">CE91-St7</strain>
    </source>
</reference>
<protein>
    <submittedName>
        <fullName evidence="2">Uncharacterized protein</fullName>
    </submittedName>
</protein>
<sequence length="72" mass="8451">MIFMYIFDKQSIIFHVIRICTCVHEAGENKIPAYKQIHETESSRKERNSNLELYRIIVMLLIVPITMLSIPA</sequence>
<keyword evidence="1" id="KW-1133">Transmembrane helix</keyword>
<dbReference type="AlphaFoldDB" id="A0AA37NKM7"/>
<dbReference type="EMBL" id="BQOB01000001">
    <property type="protein sequence ID" value="GKH82737.1"/>
    <property type="molecule type" value="Genomic_DNA"/>
</dbReference>
<comment type="caution">
    <text evidence="2">The sequence shown here is derived from an EMBL/GenBank/DDBJ whole genome shotgun (WGS) entry which is preliminary data.</text>
</comment>
<accession>A0AA37NKM7</accession>
<evidence type="ECO:0000313" key="3">
    <source>
        <dbReference type="Proteomes" id="UP001055104"/>
    </source>
</evidence>
<evidence type="ECO:0000313" key="2">
    <source>
        <dbReference type="EMBL" id="GKH82737.1"/>
    </source>
</evidence>
<name>A0AA37NKM7_9BACT</name>
<organism evidence="2 3">
    <name type="scientific">Phocaeicola dorei</name>
    <dbReference type="NCBI Taxonomy" id="357276"/>
    <lineage>
        <taxon>Bacteria</taxon>
        <taxon>Pseudomonadati</taxon>
        <taxon>Bacteroidota</taxon>
        <taxon>Bacteroidia</taxon>
        <taxon>Bacteroidales</taxon>
        <taxon>Bacteroidaceae</taxon>
        <taxon>Phocaeicola</taxon>
    </lineage>
</organism>
<evidence type="ECO:0000256" key="1">
    <source>
        <dbReference type="SAM" id="Phobius"/>
    </source>
</evidence>
<feature type="transmembrane region" description="Helical" evidence="1">
    <location>
        <begin position="53"/>
        <end position="70"/>
    </location>
</feature>